<sequence length="265" mass="29820">GSSFDKKELVELFIVLKKLKCAGVTIIYISHLLDNVMELSDEIIVLRNGNLIEIVETKNITLDELASLVIGYEIKTEVKKFAPLKKGKLEKLKVDSLMWKGGNASYSFAIKEGEILGITGPVGSGKSELLRTIMGLNPKEKGTMWINGKKFIKSSPLRMIRKKVAFVPESRFAEGLLILRSMEENITLPSLWQWYKFLLNKKELIKKSNQAADVARIMRSSIQDRMSYLSGGNQQKTVIAKWLTSDYELFLLDEAFIGIDIGAKS</sequence>
<evidence type="ECO:0000256" key="4">
    <source>
        <dbReference type="ARBA" id="ARBA00022840"/>
    </source>
</evidence>
<dbReference type="PANTHER" id="PTHR43790:SF9">
    <property type="entry name" value="GALACTOFURANOSE TRANSPORTER ATP-BINDING PROTEIN YTFR"/>
    <property type="match status" value="1"/>
</dbReference>
<evidence type="ECO:0000256" key="3">
    <source>
        <dbReference type="ARBA" id="ARBA00022741"/>
    </source>
</evidence>
<dbReference type="InterPro" id="IPR027417">
    <property type="entry name" value="P-loop_NTPase"/>
</dbReference>
<keyword evidence="1" id="KW-0813">Transport</keyword>
<reference evidence="6" key="1">
    <citation type="journal article" date="2014" name="Front. Microbiol.">
        <title>High frequency of phylogenetically diverse reductive dehalogenase-homologous genes in deep subseafloor sedimentary metagenomes.</title>
        <authorList>
            <person name="Kawai M."/>
            <person name="Futagami T."/>
            <person name="Toyoda A."/>
            <person name="Takaki Y."/>
            <person name="Nishi S."/>
            <person name="Hori S."/>
            <person name="Arai W."/>
            <person name="Tsubouchi T."/>
            <person name="Morono Y."/>
            <person name="Uchiyama I."/>
            <person name="Ito T."/>
            <person name="Fujiyama A."/>
            <person name="Inagaki F."/>
            <person name="Takami H."/>
        </authorList>
    </citation>
    <scope>NUCLEOTIDE SEQUENCE</scope>
    <source>
        <strain evidence="6">Expedition CK06-06</strain>
    </source>
</reference>
<keyword evidence="3" id="KW-0547">Nucleotide-binding</keyword>
<dbReference type="PANTHER" id="PTHR43790">
    <property type="entry name" value="CARBOHYDRATE TRANSPORT ATP-BINDING PROTEIN MG119-RELATED"/>
    <property type="match status" value="1"/>
</dbReference>
<keyword evidence="2" id="KW-0677">Repeat</keyword>
<organism evidence="6">
    <name type="scientific">marine sediment metagenome</name>
    <dbReference type="NCBI Taxonomy" id="412755"/>
    <lineage>
        <taxon>unclassified sequences</taxon>
        <taxon>metagenomes</taxon>
        <taxon>ecological metagenomes</taxon>
    </lineage>
</organism>
<keyword evidence="4" id="KW-0067">ATP-binding</keyword>
<dbReference type="SUPFAM" id="SSF52540">
    <property type="entry name" value="P-loop containing nucleoside triphosphate hydrolases"/>
    <property type="match status" value="2"/>
</dbReference>
<dbReference type="InterPro" id="IPR050107">
    <property type="entry name" value="ABC_carbohydrate_import_ATPase"/>
</dbReference>
<dbReference type="InterPro" id="IPR003439">
    <property type="entry name" value="ABC_transporter-like_ATP-bd"/>
</dbReference>
<feature type="non-terminal residue" evidence="6">
    <location>
        <position position="1"/>
    </location>
</feature>
<dbReference type="EMBL" id="BARW01023215">
    <property type="protein sequence ID" value="GAI93111.1"/>
    <property type="molecule type" value="Genomic_DNA"/>
</dbReference>
<feature type="domain" description="ABC transporter" evidence="5">
    <location>
        <begin position="106"/>
        <end position="256"/>
    </location>
</feature>
<dbReference type="AlphaFoldDB" id="X1TP16"/>
<comment type="caution">
    <text evidence="6">The sequence shown here is derived from an EMBL/GenBank/DDBJ whole genome shotgun (WGS) entry which is preliminary data.</text>
</comment>
<feature type="non-terminal residue" evidence="6">
    <location>
        <position position="265"/>
    </location>
</feature>
<proteinExistence type="predicted"/>
<dbReference type="GO" id="GO:0016887">
    <property type="term" value="F:ATP hydrolysis activity"/>
    <property type="evidence" value="ECO:0007669"/>
    <property type="project" value="InterPro"/>
</dbReference>
<accession>X1TP16</accession>
<dbReference type="Gene3D" id="3.40.50.300">
    <property type="entry name" value="P-loop containing nucleotide triphosphate hydrolases"/>
    <property type="match status" value="2"/>
</dbReference>
<name>X1TP16_9ZZZZ</name>
<dbReference type="GO" id="GO:0005524">
    <property type="term" value="F:ATP binding"/>
    <property type="evidence" value="ECO:0007669"/>
    <property type="project" value="UniProtKB-KW"/>
</dbReference>
<protein>
    <recommendedName>
        <fullName evidence="5">ABC transporter domain-containing protein</fullName>
    </recommendedName>
</protein>
<evidence type="ECO:0000256" key="2">
    <source>
        <dbReference type="ARBA" id="ARBA00022737"/>
    </source>
</evidence>
<evidence type="ECO:0000313" key="6">
    <source>
        <dbReference type="EMBL" id="GAI93111.1"/>
    </source>
</evidence>
<dbReference type="Pfam" id="PF00005">
    <property type="entry name" value="ABC_tran"/>
    <property type="match status" value="1"/>
</dbReference>
<evidence type="ECO:0000256" key="1">
    <source>
        <dbReference type="ARBA" id="ARBA00022448"/>
    </source>
</evidence>
<gene>
    <name evidence="6" type="ORF">S12H4_38550</name>
</gene>
<evidence type="ECO:0000259" key="5">
    <source>
        <dbReference type="Pfam" id="PF00005"/>
    </source>
</evidence>